<keyword evidence="1 3" id="KW-0853">WD repeat</keyword>
<proteinExistence type="predicted"/>
<dbReference type="Ensembl" id="ENSORLT00015033256.1">
    <property type="protein sequence ID" value="ENSORLP00015030855.1"/>
    <property type="gene ID" value="ENSORLG00015014808.1"/>
</dbReference>
<dbReference type="PROSITE" id="PS50082">
    <property type="entry name" value="WD_REPEATS_2"/>
    <property type="match status" value="5"/>
</dbReference>
<keyword evidence="2" id="KW-0677">Repeat</keyword>
<feature type="repeat" description="WD" evidence="3">
    <location>
        <begin position="217"/>
        <end position="248"/>
    </location>
</feature>
<dbReference type="CDD" id="cd00200">
    <property type="entry name" value="WD40"/>
    <property type="match status" value="1"/>
</dbReference>
<reference evidence="5 6" key="2">
    <citation type="submission" date="2017-04" db="EMBL/GenBank/DDBJ databases">
        <title>CpG methylation of centromeres and impact of large insertions on vertebrate speciation.</title>
        <authorList>
            <person name="Ichikawa K."/>
            <person name="Yoshimura J."/>
            <person name="Morishita S."/>
        </authorList>
    </citation>
    <scope>NUCLEOTIDE SEQUENCE</scope>
    <source>
        <strain evidence="5 6">HSOK</strain>
    </source>
</reference>
<evidence type="ECO:0000313" key="6">
    <source>
        <dbReference type="Proteomes" id="UP000265200"/>
    </source>
</evidence>
<evidence type="ECO:0000313" key="5">
    <source>
        <dbReference type="Ensembl" id="ENSORLP00015030855.1"/>
    </source>
</evidence>
<feature type="repeat" description="WD" evidence="3">
    <location>
        <begin position="388"/>
        <end position="422"/>
    </location>
</feature>
<dbReference type="InterPro" id="IPR015943">
    <property type="entry name" value="WD40/YVTN_repeat-like_dom_sf"/>
</dbReference>
<dbReference type="InterPro" id="IPR020472">
    <property type="entry name" value="WD40_PAC1"/>
</dbReference>
<dbReference type="SUPFAM" id="SSF50978">
    <property type="entry name" value="WD40 repeat-like"/>
    <property type="match status" value="1"/>
</dbReference>
<dbReference type="FunFam" id="2.130.10.10:FF:000222">
    <property type="entry name" value="Bromodomain and WD repeat domain containing 3"/>
    <property type="match status" value="1"/>
</dbReference>
<feature type="repeat" description="WD" evidence="3">
    <location>
        <begin position="423"/>
        <end position="465"/>
    </location>
</feature>
<name>A0A3P9JEY7_ORYLA</name>
<reference evidence="5" key="4">
    <citation type="submission" date="2025-09" db="UniProtKB">
        <authorList>
            <consortium name="Ensembl"/>
        </authorList>
    </citation>
    <scope>IDENTIFICATION</scope>
    <source>
        <strain evidence="5">HSOK</strain>
    </source>
</reference>
<dbReference type="InterPro" id="IPR057452">
    <property type="entry name" value="BRWD/PHIP_N"/>
</dbReference>
<evidence type="ECO:0000256" key="2">
    <source>
        <dbReference type="ARBA" id="ARBA00022737"/>
    </source>
</evidence>
<reference evidence="5" key="3">
    <citation type="submission" date="2025-08" db="UniProtKB">
        <authorList>
            <consortium name="Ensembl"/>
        </authorList>
    </citation>
    <scope>IDENTIFICATION</scope>
    <source>
        <strain evidence="5">HSOK</strain>
    </source>
</reference>
<dbReference type="SMART" id="SM00320">
    <property type="entry name" value="WD40"/>
    <property type="match status" value="7"/>
</dbReference>
<dbReference type="Gene3D" id="2.130.10.10">
    <property type="entry name" value="YVTN repeat-like/Quinoprotein amine dehydrogenase"/>
    <property type="match status" value="2"/>
</dbReference>
<dbReference type="PANTHER" id="PTHR16266:SF4">
    <property type="entry name" value="PH-INTERACTING PROTEIN"/>
    <property type="match status" value="1"/>
</dbReference>
<dbReference type="PANTHER" id="PTHR16266">
    <property type="entry name" value="WD REPEAT DOMAIN 9"/>
    <property type="match status" value="1"/>
</dbReference>
<accession>A0A3P9JEY7</accession>
<sequence length="605" mass="67063">KDVFRKGLHSELYFLIARFLEAGPCQKAAEVADTVFPPQLLPKRLDWAGQEHPGTYENLVKLYRHIAADHLLQVCCRVCPVLEKEVPASVPGLTSLLGAGRQYLLRTSKSCKHVVWKGSALAALHCGRPPEPPVIYGSPPNIVETSHSRGLNGAYRLRQLVPTAVYQHMKMHKRILGHLSSVYCVTFDRTGRRIFTGSDDCLVKIWGTDDGRLLATLRGHAAEISDMAVSYENTMIAAGSCDKTIRVWCLQTCAPLAVLEGHAASITSLQVGQLGCSLAQIWRSRPGVQMICSSFSAGGMFLSTGSTDHIIRVYYFGSGQPEKISELESHTDKVDSIQFSHCSDRFVSGSRDGTARIWQLQPQGWKSVLLDMKYNPPPLEDKVTKLKVTMVAWDRNDSTVITAANNLTLKVWNSTTGNLVHVLMGHEDEVFVLEPHPFDPRILFSAGHDGNCIVWDLARGVKIRSYFNMIEGQGHGALFDCKCSPDGQHFAATDSHGHLLIFGFGSSSKYDKIADQMFFHTDYRPLIRDANNYVLDEQTQQAPHLMPPPFLVDVDGNPHPPRYQRLVPGREGCRDEQLIPQMGVTSSGRLVFLLWLRAPVVAGGV</sequence>
<dbReference type="PROSITE" id="PS00678">
    <property type="entry name" value="WD_REPEATS_1"/>
    <property type="match status" value="1"/>
</dbReference>
<dbReference type="Pfam" id="PF00400">
    <property type="entry name" value="WD40"/>
    <property type="match status" value="4"/>
</dbReference>
<protein>
    <submittedName>
        <fullName evidence="5">Pleckstrin homology domain interacting protein</fullName>
    </submittedName>
</protein>
<feature type="domain" description="BRWD/PHIP N-terminal" evidence="4">
    <location>
        <begin position="8"/>
        <end position="82"/>
    </location>
</feature>
<reference key="1">
    <citation type="journal article" date="2007" name="Nature">
        <title>The medaka draft genome and insights into vertebrate genome evolution.</title>
        <authorList>
            <person name="Kasahara M."/>
            <person name="Naruse K."/>
            <person name="Sasaki S."/>
            <person name="Nakatani Y."/>
            <person name="Qu W."/>
            <person name="Ahsan B."/>
            <person name="Yamada T."/>
            <person name="Nagayasu Y."/>
            <person name="Doi K."/>
            <person name="Kasai Y."/>
            <person name="Jindo T."/>
            <person name="Kobayashi D."/>
            <person name="Shimada A."/>
            <person name="Toyoda A."/>
            <person name="Kuroki Y."/>
            <person name="Fujiyama A."/>
            <person name="Sasaki T."/>
            <person name="Shimizu A."/>
            <person name="Asakawa S."/>
            <person name="Shimizu N."/>
            <person name="Hashimoto S."/>
            <person name="Yang J."/>
            <person name="Lee Y."/>
            <person name="Matsushima K."/>
            <person name="Sugano S."/>
            <person name="Sakaizumi M."/>
            <person name="Narita T."/>
            <person name="Ohishi K."/>
            <person name="Haga S."/>
            <person name="Ohta F."/>
            <person name="Nomoto H."/>
            <person name="Nogata K."/>
            <person name="Morishita T."/>
            <person name="Endo T."/>
            <person name="Shin-I T."/>
            <person name="Takeda H."/>
            <person name="Morishita S."/>
            <person name="Kohara Y."/>
        </authorList>
    </citation>
    <scope>NUCLEOTIDE SEQUENCE [LARGE SCALE GENOMIC DNA]</scope>
    <source>
        <strain>Hd-rR</strain>
    </source>
</reference>
<dbReference type="Proteomes" id="UP000265200">
    <property type="component" value="Chromosome 24"/>
</dbReference>
<evidence type="ECO:0000259" key="4">
    <source>
        <dbReference type="Pfam" id="PF25437"/>
    </source>
</evidence>
<dbReference type="PROSITE" id="PS50294">
    <property type="entry name" value="WD_REPEATS_REGION"/>
    <property type="match status" value="3"/>
</dbReference>
<dbReference type="AlphaFoldDB" id="A0A3P9JEY7"/>
<dbReference type="InterPro" id="IPR052060">
    <property type="entry name" value="Bromo_WD_repeat"/>
</dbReference>
<feature type="repeat" description="WD" evidence="3">
    <location>
        <begin position="175"/>
        <end position="216"/>
    </location>
</feature>
<dbReference type="InterPro" id="IPR001680">
    <property type="entry name" value="WD40_rpt"/>
</dbReference>
<dbReference type="InterPro" id="IPR019775">
    <property type="entry name" value="WD40_repeat_CS"/>
</dbReference>
<dbReference type="Pfam" id="PF25437">
    <property type="entry name" value="BRWD1_N"/>
    <property type="match status" value="1"/>
</dbReference>
<evidence type="ECO:0000256" key="3">
    <source>
        <dbReference type="PROSITE-ProRule" id="PRU00221"/>
    </source>
</evidence>
<organism evidence="5 6">
    <name type="scientific">Oryzias latipes</name>
    <name type="common">Japanese rice fish</name>
    <name type="synonym">Japanese killifish</name>
    <dbReference type="NCBI Taxonomy" id="8090"/>
    <lineage>
        <taxon>Eukaryota</taxon>
        <taxon>Metazoa</taxon>
        <taxon>Chordata</taxon>
        <taxon>Craniata</taxon>
        <taxon>Vertebrata</taxon>
        <taxon>Euteleostomi</taxon>
        <taxon>Actinopterygii</taxon>
        <taxon>Neopterygii</taxon>
        <taxon>Teleostei</taxon>
        <taxon>Neoteleostei</taxon>
        <taxon>Acanthomorphata</taxon>
        <taxon>Ovalentaria</taxon>
        <taxon>Atherinomorphae</taxon>
        <taxon>Beloniformes</taxon>
        <taxon>Adrianichthyidae</taxon>
        <taxon>Oryziinae</taxon>
        <taxon>Oryzias</taxon>
    </lineage>
</organism>
<dbReference type="FunFam" id="2.130.10.10:FF:000328">
    <property type="entry name" value="Bromodomain and WD repeat domain containing 3"/>
    <property type="match status" value="1"/>
</dbReference>
<dbReference type="InterPro" id="IPR036322">
    <property type="entry name" value="WD40_repeat_dom_sf"/>
</dbReference>
<feature type="repeat" description="WD" evidence="3">
    <location>
        <begin position="327"/>
        <end position="361"/>
    </location>
</feature>
<evidence type="ECO:0000256" key="1">
    <source>
        <dbReference type="ARBA" id="ARBA00022574"/>
    </source>
</evidence>
<dbReference type="PRINTS" id="PR00320">
    <property type="entry name" value="GPROTEINBRPT"/>
</dbReference>